<reference evidence="3" key="1">
    <citation type="journal article" date="2013" name="PLoS ONE">
        <title>Variation in the Complex Carbohydrate Biosynthesis Loci of Acinetobacter baumannii Genomes.</title>
        <authorList>
            <person name="Kenyon J.J."/>
            <person name="Hall R.M."/>
        </authorList>
    </citation>
    <scope>NUCLEOTIDE SEQUENCE</scope>
    <source>
        <strain evidence="3">BAL_030</strain>
    </source>
</reference>
<dbReference type="InterPro" id="IPR001296">
    <property type="entry name" value="Glyco_trans_1"/>
</dbReference>
<dbReference type="SUPFAM" id="SSF53756">
    <property type="entry name" value="UDP-Glycosyltransferase/glycogen phosphorylase"/>
    <property type="match status" value="1"/>
</dbReference>
<name>A0A2Z2GVN2_ACIBA</name>
<reference evidence="3" key="2">
    <citation type="submission" date="2017-01" db="EMBL/GenBank/DDBJ databases">
        <authorList>
            <person name="Mah S.A."/>
            <person name="Swanson W.J."/>
            <person name="Moy G.W."/>
            <person name="Vacquier V.D."/>
        </authorList>
    </citation>
    <scope>NUCLEOTIDE SEQUENCE</scope>
    <source>
        <strain evidence="3">BAL_030</strain>
    </source>
</reference>
<evidence type="ECO:0000259" key="1">
    <source>
        <dbReference type="Pfam" id="PF00534"/>
    </source>
</evidence>
<dbReference type="GO" id="GO:1901135">
    <property type="term" value="P:carbohydrate derivative metabolic process"/>
    <property type="evidence" value="ECO:0007669"/>
    <property type="project" value="UniProtKB-ARBA"/>
</dbReference>
<feature type="domain" description="Glycosyltransferase subfamily 4-like N-terminal" evidence="2">
    <location>
        <begin position="20"/>
        <end position="162"/>
    </location>
</feature>
<dbReference type="GO" id="GO:0016757">
    <property type="term" value="F:glycosyltransferase activity"/>
    <property type="evidence" value="ECO:0007669"/>
    <property type="project" value="InterPro"/>
</dbReference>
<feature type="domain" description="Glycosyl transferase family 1" evidence="1">
    <location>
        <begin position="171"/>
        <end position="327"/>
    </location>
</feature>
<dbReference type="Gene3D" id="3.40.50.2000">
    <property type="entry name" value="Glycogen Phosphorylase B"/>
    <property type="match status" value="2"/>
</dbReference>
<dbReference type="Pfam" id="PF13439">
    <property type="entry name" value="Glyco_transf_4"/>
    <property type="match status" value="1"/>
</dbReference>
<protein>
    <submittedName>
        <fullName evidence="3">Gtr25</fullName>
    </submittedName>
</protein>
<dbReference type="EMBL" id="KY434633">
    <property type="protein sequence ID" value="ARR95937.1"/>
    <property type="molecule type" value="Genomic_DNA"/>
</dbReference>
<evidence type="ECO:0000313" key="3">
    <source>
        <dbReference type="EMBL" id="ARR95937.1"/>
    </source>
</evidence>
<organism evidence="3">
    <name type="scientific">Acinetobacter baumannii</name>
    <dbReference type="NCBI Taxonomy" id="470"/>
    <lineage>
        <taxon>Bacteria</taxon>
        <taxon>Pseudomonadati</taxon>
        <taxon>Pseudomonadota</taxon>
        <taxon>Gammaproteobacteria</taxon>
        <taxon>Moraxellales</taxon>
        <taxon>Moraxellaceae</taxon>
        <taxon>Acinetobacter</taxon>
        <taxon>Acinetobacter calcoaceticus/baumannii complex</taxon>
    </lineage>
</organism>
<dbReference type="Pfam" id="PF00534">
    <property type="entry name" value="Glycos_transf_1"/>
    <property type="match status" value="1"/>
</dbReference>
<dbReference type="PANTHER" id="PTHR12526">
    <property type="entry name" value="GLYCOSYLTRANSFERASE"/>
    <property type="match status" value="1"/>
</dbReference>
<accession>A0A2Z2GVN2</accession>
<evidence type="ECO:0000259" key="2">
    <source>
        <dbReference type="Pfam" id="PF13439"/>
    </source>
</evidence>
<sequence>MLEYINVRLLFVINSLKNKSGTERVAIELANKLSLMANYDVTLLNRESIKSNTAYPVSDNVNVVAISGNFFEFYKKLKIHISLHSYDMVIVHNMGKLSLLCSLLPKIKKLVTLEHVSFVSRPKKVQILSKFFYKWVDQVVTLTQKDKEQFDKFHSKVIVIPNFSPFPIVSESPLSSKQIVTIGRLTDQKNYLHLLKAWKKIYQMIPEWHLNIYGEGEHKKMLQDYIEENSLQRVILKGSTSNVQEVYRQSDFFVMSSKYEGLPMVLVEAQSFGLPIVSYDCPFGPSDVIQNHKNGLLVENQNIEALADAILQIASSPDMLAQFSQNSLINAKKYQPEQILKVWIEKVLEG</sequence>
<dbReference type="InterPro" id="IPR028098">
    <property type="entry name" value="Glyco_trans_4-like_N"/>
</dbReference>
<dbReference type="PANTHER" id="PTHR12526:SF630">
    <property type="entry name" value="GLYCOSYLTRANSFERASE"/>
    <property type="match status" value="1"/>
</dbReference>
<gene>
    <name evidence="3" type="primary">gtr25</name>
</gene>
<dbReference type="AlphaFoldDB" id="A0A2Z2GVN2"/>
<proteinExistence type="predicted"/>
<dbReference type="CDD" id="cd03820">
    <property type="entry name" value="GT4_AmsD-like"/>
    <property type="match status" value="1"/>
</dbReference>